<protein>
    <submittedName>
        <fullName evidence="3">RNA-directed DNA polymerase from mobile element jockey</fullName>
    </submittedName>
</protein>
<dbReference type="AlphaFoldDB" id="A0A0A9YJT1"/>
<feature type="domain" description="RNase H type-1" evidence="2">
    <location>
        <begin position="587"/>
        <end position="712"/>
    </location>
</feature>
<dbReference type="InterPro" id="IPR012337">
    <property type="entry name" value="RNaseH-like_sf"/>
</dbReference>
<feature type="domain" description="Reverse transcriptase" evidence="1">
    <location>
        <begin position="109"/>
        <end position="376"/>
    </location>
</feature>
<dbReference type="PANTHER" id="PTHR33481">
    <property type="entry name" value="REVERSE TRANSCRIPTASE"/>
    <property type="match status" value="1"/>
</dbReference>
<gene>
    <name evidence="3" type="primary">pol_32</name>
    <name evidence="3" type="ORF">CM83_101580</name>
</gene>
<organism evidence="3">
    <name type="scientific">Lygus hesperus</name>
    <name type="common">Western plant bug</name>
    <dbReference type="NCBI Taxonomy" id="30085"/>
    <lineage>
        <taxon>Eukaryota</taxon>
        <taxon>Metazoa</taxon>
        <taxon>Ecdysozoa</taxon>
        <taxon>Arthropoda</taxon>
        <taxon>Hexapoda</taxon>
        <taxon>Insecta</taxon>
        <taxon>Pterygota</taxon>
        <taxon>Neoptera</taxon>
        <taxon>Paraneoptera</taxon>
        <taxon>Hemiptera</taxon>
        <taxon>Heteroptera</taxon>
        <taxon>Panheteroptera</taxon>
        <taxon>Cimicomorpha</taxon>
        <taxon>Miridae</taxon>
        <taxon>Mirini</taxon>
        <taxon>Lygus</taxon>
    </lineage>
</organism>
<evidence type="ECO:0000259" key="1">
    <source>
        <dbReference type="PROSITE" id="PS50878"/>
    </source>
</evidence>
<dbReference type="PROSITE" id="PS50878">
    <property type="entry name" value="RT_POL"/>
    <property type="match status" value="1"/>
</dbReference>
<keyword evidence="3" id="KW-0548">Nucleotidyltransferase</keyword>
<dbReference type="GO" id="GO:0003676">
    <property type="term" value="F:nucleic acid binding"/>
    <property type="evidence" value="ECO:0007669"/>
    <property type="project" value="InterPro"/>
</dbReference>
<dbReference type="PROSITE" id="PS50879">
    <property type="entry name" value="RNASE_H_1"/>
    <property type="match status" value="1"/>
</dbReference>
<dbReference type="EMBL" id="GBHO01010277">
    <property type="protein sequence ID" value="JAG33327.1"/>
    <property type="molecule type" value="Transcribed_RNA"/>
</dbReference>
<feature type="non-terminal residue" evidence="3">
    <location>
        <position position="712"/>
    </location>
</feature>
<dbReference type="InterPro" id="IPR000477">
    <property type="entry name" value="RT_dom"/>
</dbReference>
<dbReference type="CDD" id="cd01650">
    <property type="entry name" value="RT_nLTR_like"/>
    <property type="match status" value="1"/>
</dbReference>
<dbReference type="PANTHER" id="PTHR33481:SF1">
    <property type="entry name" value="ENDONUCLEASE_EXONUCLEASE_PHOSPHATASE DOMAIN-CONTAINING PROTEIN-RELATED"/>
    <property type="match status" value="1"/>
</dbReference>
<dbReference type="CDD" id="cd09276">
    <property type="entry name" value="Rnase_HI_RT_non_LTR"/>
    <property type="match status" value="1"/>
</dbReference>
<evidence type="ECO:0000259" key="2">
    <source>
        <dbReference type="PROSITE" id="PS50879"/>
    </source>
</evidence>
<dbReference type="Gene3D" id="3.30.420.10">
    <property type="entry name" value="Ribonuclease H-like superfamily/Ribonuclease H"/>
    <property type="match status" value="1"/>
</dbReference>
<dbReference type="GO" id="GO:0042575">
    <property type="term" value="C:DNA polymerase complex"/>
    <property type="evidence" value="ECO:0007669"/>
    <property type="project" value="UniProtKB-ARBA"/>
</dbReference>
<dbReference type="Pfam" id="PF00078">
    <property type="entry name" value="RVT_1"/>
    <property type="match status" value="1"/>
</dbReference>
<name>A0A0A9YJT1_LYGHE</name>
<dbReference type="InterPro" id="IPR002156">
    <property type="entry name" value="RNaseH_domain"/>
</dbReference>
<accession>A0A0A9YJT1</accession>
<dbReference type="GO" id="GO:0003964">
    <property type="term" value="F:RNA-directed DNA polymerase activity"/>
    <property type="evidence" value="ECO:0007669"/>
    <property type="project" value="UniProtKB-KW"/>
</dbReference>
<reference evidence="3" key="2">
    <citation type="submission" date="2014-07" db="EMBL/GenBank/DDBJ databases">
        <authorList>
            <person name="Hull J."/>
        </authorList>
    </citation>
    <scope>NUCLEOTIDE SEQUENCE</scope>
</reference>
<dbReference type="InterPro" id="IPR036397">
    <property type="entry name" value="RNaseH_sf"/>
</dbReference>
<dbReference type="InterPro" id="IPR043502">
    <property type="entry name" value="DNA/RNA_pol_sf"/>
</dbReference>
<proteinExistence type="predicted"/>
<dbReference type="SUPFAM" id="SSF56672">
    <property type="entry name" value="DNA/RNA polymerases"/>
    <property type="match status" value="1"/>
</dbReference>
<dbReference type="GO" id="GO:0004523">
    <property type="term" value="F:RNA-DNA hybrid ribonuclease activity"/>
    <property type="evidence" value="ECO:0007669"/>
    <property type="project" value="InterPro"/>
</dbReference>
<keyword evidence="3" id="KW-0808">Transferase</keyword>
<sequence>PADTSIWRLIKKFGANRSKTSQSSIDPLHNQDLCSSVLMKIANADPRPTPPCPPYQQSYDIELVTLHELNCAISKCNKKSAPGLDGITYKMIDHLPTAAKIILIEIYNVCLKNALPILDWKNIKILYLKKNHNKKSKLTSADIRPLALISCVAKLLNSILKSRIDRHIHLNNLLPSNMHGFRRRHSTNNNLLTLTKDIICGHNNGESTQVLFLDVVSAFNHVRIDVLHKEMVRLNFPTYLADWVAKFFTGKTYTDGAHYIYSNVGLDQGSTLSPILFNIYSATLLGEVHLSKMITYADDMAMYATGKKVHENLDRLQSDLYSISASLDNLNLRINYGKSNIVDFSLRHDRNLILTISGSTGVIEQKRTVRYLGLLFDDNLNWGAHVKYIKQRVKMDIDALAYLKGTRWGNHPDDQMTLYKSVIIPKINYGAFIYLNQSANAVKHLQCSQNAALRRITGMVRTTSITAIHAITGVLPMEFQARYAVYLQYVNLYINNMQARQELDELHTTLYYKYSNKYHRLQVSIRSMKDFTEEMKMFLPNDQQLKIMVPSGGWASLVTSSIPGVKKGEGTQVEQLCKTREYLVSKYPNFTQLYTDGARGVEGVAGAMWCGLHDLGRGVKLHPVSTSYQAELEGLTLALSHISAHDKIERLVILTDSKSALQAIANLKQGDLPPVCLLRLIQQLQRRLDEGYTLRLQFVPSHIGLTGNEKAD</sequence>
<keyword evidence="3" id="KW-0695">RNA-directed DNA polymerase</keyword>
<evidence type="ECO:0000313" key="3">
    <source>
        <dbReference type="EMBL" id="JAG33327.1"/>
    </source>
</evidence>
<dbReference type="Pfam" id="PF00075">
    <property type="entry name" value="RNase_H"/>
    <property type="match status" value="1"/>
</dbReference>
<reference evidence="3" key="1">
    <citation type="journal article" date="2014" name="PLoS ONE">
        <title>Transcriptome-Based Identification of ABC Transporters in the Western Tarnished Plant Bug Lygus hesperus.</title>
        <authorList>
            <person name="Hull J.J."/>
            <person name="Chaney K."/>
            <person name="Geib S.M."/>
            <person name="Fabrick J.A."/>
            <person name="Brent C.S."/>
            <person name="Walsh D."/>
            <person name="Lavine L.C."/>
        </authorList>
    </citation>
    <scope>NUCLEOTIDE SEQUENCE</scope>
</reference>
<feature type="non-terminal residue" evidence="3">
    <location>
        <position position="1"/>
    </location>
</feature>
<dbReference type="SUPFAM" id="SSF53098">
    <property type="entry name" value="Ribonuclease H-like"/>
    <property type="match status" value="1"/>
</dbReference>